<dbReference type="RefSeq" id="WP_208428632.1">
    <property type="nucleotide sequence ID" value="NZ_JAEPRJ010000001.1"/>
</dbReference>
<evidence type="ECO:0000313" key="2">
    <source>
        <dbReference type="Proteomes" id="UP000604730"/>
    </source>
</evidence>
<dbReference type="EMBL" id="JAEPRJ010000001">
    <property type="protein sequence ID" value="MBK5897125.1"/>
    <property type="molecule type" value="Genomic_DNA"/>
</dbReference>
<dbReference type="Proteomes" id="UP000604730">
    <property type="component" value="Unassembled WGS sequence"/>
</dbReference>
<protein>
    <submittedName>
        <fullName evidence="1">Uncharacterized protein</fullName>
    </submittedName>
</protein>
<keyword evidence="2" id="KW-1185">Reference proteome</keyword>
<evidence type="ECO:0000313" key="1">
    <source>
        <dbReference type="EMBL" id="MBK5897125.1"/>
    </source>
</evidence>
<comment type="caution">
    <text evidence="1">The sequence shown here is derived from an EMBL/GenBank/DDBJ whole genome shotgun (WGS) entry which is preliminary data.</text>
</comment>
<proteinExistence type="predicted"/>
<organism evidence="1 2">
    <name type="scientific">Catonella massiliensis</name>
    <dbReference type="NCBI Taxonomy" id="2799636"/>
    <lineage>
        <taxon>Bacteria</taxon>
        <taxon>Bacillati</taxon>
        <taxon>Bacillota</taxon>
        <taxon>Clostridia</taxon>
        <taxon>Lachnospirales</taxon>
        <taxon>Lachnospiraceae</taxon>
        <taxon>Catonella</taxon>
    </lineage>
</organism>
<accession>A0ABS1IZ10</accession>
<name>A0ABS1IZ10_9FIRM</name>
<gene>
    <name evidence="1" type="ORF">JJN12_04900</name>
</gene>
<sequence length="139" mass="15840">MRALRPFSDLKDPTNTIYDHLPYRKDINLIKESDIRMVSGNVVKYTQLVVEEAKIIDTNELAEIIIEEANSLYEAQLSEREPDETLMDDVSEDEIVAAADDDDDVDDDELFTGELDMDSINALAEADENEDDYSFLNDE</sequence>
<reference evidence="1 2" key="1">
    <citation type="submission" date="2021-01" db="EMBL/GenBank/DDBJ databases">
        <title>Isolation and description of Catonella massiliensis sp. nov., a novel Catonella species, isolated from a stable periodontitis subject.</title>
        <authorList>
            <person name="Antezack A."/>
            <person name="Boxberger M."/>
            <person name="La Scola B."/>
            <person name="Monnet-Corti V."/>
        </authorList>
    </citation>
    <scope>NUCLEOTIDE SEQUENCE [LARGE SCALE GENOMIC DNA]</scope>
    <source>
        <strain evidence="1 2">Marseille-Q4567</strain>
    </source>
</reference>